<dbReference type="AlphaFoldDB" id="A0A6A5VQX1"/>
<feature type="transmembrane region" description="Helical" evidence="1">
    <location>
        <begin position="45"/>
        <end position="64"/>
    </location>
</feature>
<keyword evidence="3" id="KW-1185">Reference proteome</keyword>
<feature type="transmembrane region" description="Helical" evidence="1">
    <location>
        <begin position="128"/>
        <end position="148"/>
    </location>
</feature>
<dbReference type="EMBL" id="ML976659">
    <property type="protein sequence ID" value="KAF1978969.1"/>
    <property type="molecule type" value="Genomic_DNA"/>
</dbReference>
<keyword evidence="1" id="KW-0472">Membrane</keyword>
<organism evidence="2 3">
    <name type="scientific">Bimuria novae-zelandiae CBS 107.79</name>
    <dbReference type="NCBI Taxonomy" id="1447943"/>
    <lineage>
        <taxon>Eukaryota</taxon>
        <taxon>Fungi</taxon>
        <taxon>Dikarya</taxon>
        <taxon>Ascomycota</taxon>
        <taxon>Pezizomycotina</taxon>
        <taxon>Dothideomycetes</taxon>
        <taxon>Pleosporomycetidae</taxon>
        <taxon>Pleosporales</taxon>
        <taxon>Massarineae</taxon>
        <taxon>Didymosphaeriaceae</taxon>
        <taxon>Bimuria</taxon>
    </lineage>
</organism>
<gene>
    <name evidence="2" type="ORF">BU23DRAFT_549656</name>
</gene>
<proteinExistence type="predicted"/>
<dbReference type="Proteomes" id="UP000800036">
    <property type="component" value="Unassembled WGS sequence"/>
</dbReference>
<keyword evidence="1" id="KW-0812">Transmembrane</keyword>
<reference evidence="2" key="1">
    <citation type="journal article" date="2020" name="Stud. Mycol.">
        <title>101 Dothideomycetes genomes: a test case for predicting lifestyles and emergence of pathogens.</title>
        <authorList>
            <person name="Haridas S."/>
            <person name="Albert R."/>
            <person name="Binder M."/>
            <person name="Bloem J."/>
            <person name="Labutti K."/>
            <person name="Salamov A."/>
            <person name="Andreopoulos B."/>
            <person name="Baker S."/>
            <person name="Barry K."/>
            <person name="Bills G."/>
            <person name="Bluhm B."/>
            <person name="Cannon C."/>
            <person name="Castanera R."/>
            <person name="Culley D."/>
            <person name="Daum C."/>
            <person name="Ezra D."/>
            <person name="Gonzalez J."/>
            <person name="Henrissat B."/>
            <person name="Kuo A."/>
            <person name="Liang C."/>
            <person name="Lipzen A."/>
            <person name="Lutzoni F."/>
            <person name="Magnuson J."/>
            <person name="Mondo S."/>
            <person name="Nolan M."/>
            <person name="Ohm R."/>
            <person name="Pangilinan J."/>
            <person name="Park H.-J."/>
            <person name="Ramirez L."/>
            <person name="Alfaro M."/>
            <person name="Sun H."/>
            <person name="Tritt A."/>
            <person name="Yoshinaga Y."/>
            <person name="Zwiers L.-H."/>
            <person name="Turgeon B."/>
            <person name="Goodwin S."/>
            <person name="Spatafora J."/>
            <person name="Crous P."/>
            <person name="Grigoriev I."/>
        </authorList>
    </citation>
    <scope>NUCLEOTIDE SEQUENCE</scope>
    <source>
        <strain evidence="2">CBS 107.79</strain>
    </source>
</reference>
<feature type="transmembrane region" description="Helical" evidence="1">
    <location>
        <begin position="70"/>
        <end position="89"/>
    </location>
</feature>
<feature type="transmembrane region" description="Helical" evidence="1">
    <location>
        <begin position="6"/>
        <end position="25"/>
    </location>
</feature>
<keyword evidence="1" id="KW-1133">Transmembrane helix</keyword>
<evidence type="ECO:0000313" key="2">
    <source>
        <dbReference type="EMBL" id="KAF1978969.1"/>
    </source>
</evidence>
<sequence>MTESAPIWIAAFAAAFYSLHLLTHLHDASWAFFNQTSLRSWKHPLLSGMFPFSGLVFVVAALILDHQHEAWISLMTSALAIAVLNLYQASVLVSNDSSLKFGWLCHLNSGVVLLGLCFACAFPSQRELIILSFLLLHSLLLVTWKWAISYIRCYRRSQPQAAQSLTSLSTRSAYAPRRQSTFRNPEYYIEF</sequence>
<feature type="transmembrane region" description="Helical" evidence="1">
    <location>
        <begin position="101"/>
        <end position="122"/>
    </location>
</feature>
<evidence type="ECO:0000313" key="3">
    <source>
        <dbReference type="Proteomes" id="UP000800036"/>
    </source>
</evidence>
<accession>A0A6A5VQX1</accession>
<protein>
    <submittedName>
        <fullName evidence="2">Uncharacterized protein</fullName>
    </submittedName>
</protein>
<name>A0A6A5VQX1_9PLEO</name>
<evidence type="ECO:0000256" key="1">
    <source>
        <dbReference type="SAM" id="Phobius"/>
    </source>
</evidence>